<gene>
    <name evidence="1" type="ORF">EVAR_74236_1</name>
</gene>
<sequence>MQQVSAMAAYTLRYLVPIGDRYNKRVALSGLSIIRRPTSVVVKHLNRLSIVADAGVRDGNTYRGYSPAVRVVELRRDRTDYGQTGCVRPLSLFSSDASANEVREREIDASQAERLGRSCFSIARSALSLVHSAQAERDNESCFFMRAANVHRFIRRYHVIKISGLRPYNDSEVKRSKPALRRVESHIAEAYAPTILSFQIKS</sequence>
<reference evidence="1 2" key="1">
    <citation type="journal article" date="2019" name="Commun. Biol.">
        <title>The bagworm genome reveals a unique fibroin gene that provides high tensile strength.</title>
        <authorList>
            <person name="Kono N."/>
            <person name="Nakamura H."/>
            <person name="Ohtoshi R."/>
            <person name="Tomita M."/>
            <person name="Numata K."/>
            <person name="Arakawa K."/>
        </authorList>
    </citation>
    <scope>NUCLEOTIDE SEQUENCE [LARGE SCALE GENOMIC DNA]</scope>
</reference>
<name>A0A4C1SFG0_EUMVA</name>
<evidence type="ECO:0000313" key="2">
    <source>
        <dbReference type="Proteomes" id="UP000299102"/>
    </source>
</evidence>
<dbReference type="EMBL" id="BGZK01000004">
    <property type="protein sequence ID" value="GBO99839.1"/>
    <property type="molecule type" value="Genomic_DNA"/>
</dbReference>
<evidence type="ECO:0000313" key="1">
    <source>
        <dbReference type="EMBL" id="GBO99839.1"/>
    </source>
</evidence>
<dbReference type="AlphaFoldDB" id="A0A4C1SFG0"/>
<protein>
    <submittedName>
        <fullName evidence="1">Uncharacterized protein</fullName>
    </submittedName>
</protein>
<accession>A0A4C1SFG0</accession>
<dbReference type="Proteomes" id="UP000299102">
    <property type="component" value="Unassembled WGS sequence"/>
</dbReference>
<dbReference type="OrthoDB" id="6109at2759"/>
<proteinExistence type="predicted"/>
<keyword evidence="2" id="KW-1185">Reference proteome</keyword>
<comment type="caution">
    <text evidence="1">The sequence shown here is derived from an EMBL/GenBank/DDBJ whole genome shotgun (WGS) entry which is preliminary data.</text>
</comment>
<organism evidence="1 2">
    <name type="scientific">Eumeta variegata</name>
    <name type="common">Bagworm moth</name>
    <name type="synonym">Eumeta japonica</name>
    <dbReference type="NCBI Taxonomy" id="151549"/>
    <lineage>
        <taxon>Eukaryota</taxon>
        <taxon>Metazoa</taxon>
        <taxon>Ecdysozoa</taxon>
        <taxon>Arthropoda</taxon>
        <taxon>Hexapoda</taxon>
        <taxon>Insecta</taxon>
        <taxon>Pterygota</taxon>
        <taxon>Neoptera</taxon>
        <taxon>Endopterygota</taxon>
        <taxon>Lepidoptera</taxon>
        <taxon>Glossata</taxon>
        <taxon>Ditrysia</taxon>
        <taxon>Tineoidea</taxon>
        <taxon>Psychidae</taxon>
        <taxon>Oiketicinae</taxon>
        <taxon>Eumeta</taxon>
    </lineage>
</organism>